<proteinExistence type="predicted"/>
<keyword evidence="3" id="KW-1185">Reference proteome</keyword>
<name>A0A812TFK4_9DINO</name>
<reference evidence="2" key="1">
    <citation type="submission" date="2021-02" db="EMBL/GenBank/DDBJ databases">
        <authorList>
            <person name="Dougan E. K."/>
            <person name="Rhodes N."/>
            <person name="Thang M."/>
            <person name="Chan C."/>
        </authorList>
    </citation>
    <scope>NUCLEOTIDE SEQUENCE</scope>
</reference>
<dbReference type="EMBL" id="CAJNDS010002545">
    <property type="protein sequence ID" value="CAE7520146.1"/>
    <property type="molecule type" value="Genomic_DNA"/>
</dbReference>
<protein>
    <recommendedName>
        <fullName evidence="4">PAS domain-containing protein</fullName>
    </recommendedName>
</protein>
<evidence type="ECO:0000313" key="3">
    <source>
        <dbReference type="Proteomes" id="UP000604046"/>
    </source>
</evidence>
<comment type="caution">
    <text evidence="2">The sequence shown here is derived from an EMBL/GenBank/DDBJ whole genome shotgun (WGS) entry which is preliminary data.</text>
</comment>
<evidence type="ECO:0000313" key="2">
    <source>
        <dbReference type="EMBL" id="CAE7520146.1"/>
    </source>
</evidence>
<feature type="transmembrane region" description="Helical" evidence="1">
    <location>
        <begin position="123"/>
        <end position="142"/>
    </location>
</feature>
<accession>A0A812TFK4</accession>
<evidence type="ECO:0000256" key="1">
    <source>
        <dbReference type="SAM" id="Phobius"/>
    </source>
</evidence>
<dbReference type="AlphaFoldDB" id="A0A812TFK4"/>
<sequence>MFVCTCACACVCMKPQNRCGSETPRQNLTGSQDPGLEGGRPPCPSVLMFAEFTAMLQAPAALACGIVLLSVHATLAGWDLEGLSSAWLSWIESRAEKLKKPELQDQLMENAMRKMLMEHYQQAVRYATHFAVVVVVIHAYRMQQQPDVATVVQFLVVFMQYLFGWLVARSQVTFNTLRLLILLSHAGHCFYVINIHMFSDEADFNFHWAYSGAVRVFVAALIHDPPVLIPCQTLVCLVEVACYFGLEGARRGPPWHFLCAQVAILLLTCGVTIMVQERSRTSIKASLQSADANLSLQGFQRVLRSVCDADVLLDDSFRIVGENTRLRRVLATPTDLQGVNFTDLLDQDGKTEFERFIRKSCSASQSPHEKEDKEKSFSIPPCLRVSLPSAYSRVGVDIFHVPVPRFLDAAGPLHLLAFTEDPDTRIQPDATLGAIPEVLSMYSEAEDLQDRMSTAADSEGGYSKHSLGSSMLCRIHPVPELRELTMLVDASTDHQDVLQVHAKFKRDKNLPNDVHSCMPCLQTLLRPSDWLSIRRRVAKFAQEQCQVGSPENYELPPLMLRRLDDQNKFLAANTVNLAPCRGQEQSKKSSMIWVYVRDFVNDERKLRVQPCSVLDS</sequence>
<dbReference type="Proteomes" id="UP000604046">
    <property type="component" value="Unassembled WGS sequence"/>
</dbReference>
<evidence type="ECO:0008006" key="4">
    <source>
        <dbReference type="Google" id="ProtNLM"/>
    </source>
</evidence>
<keyword evidence="1" id="KW-0472">Membrane</keyword>
<keyword evidence="1" id="KW-0812">Transmembrane</keyword>
<feature type="transmembrane region" description="Helical" evidence="1">
    <location>
        <begin position="148"/>
        <end position="167"/>
    </location>
</feature>
<feature type="transmembrane region" description="Helical" evidence="1">
    <location>
        <begin position="255"/>
        <end position="275"/>
    </location>
</feature>
<keyword evidence="1" id="KW-1133">Transmembrane helix</keyword>
<gene>
    <name evidence="2" type="ORF">SNAT2548_LOCUS29108</name>
</gene>
<organism evidence="2 3">
    <name type="scientific">Symbiodinium natans</name>
    <dbReference type="NCBI Taxonomy" id="878477"/>
    <lineage>
        <taxon>Eukaryota</taxon>
        <taxon>Sar</taxon>
        <taxon>Alveolata</taxon>
        <taxon>Dinophyceae</taxon>
        <taxon>Suessiales</taxon>
        <taxon>Symbiodiniaceae</taxon>
        <taxon>Symbiodinium</taxon>
    </lineage>
</organism>
<feature type="transmembrane region" description="Helical" evidence="1">
    <location>
        <begin position="179"/>
        <end position="198"/>
    </location>
</feature>